<dbReference type="InterPro" id="IPR016017">
    <property type="entry name" value="GDNF/GAS1"/>
</dbReference>
<comment type="subcellular location">
    <subcellularLocation>
        <location evidence="1">Cell membrane</location>
    </subcellularLocation>
</comment>
<dbReference type="AlphaFoldDB" id="A0A6P8HPP0"/>
<name>A0A6P8HPP0_ACTTE</name>
<feature type="domain" description="GDNF/GAS1" evidence="7">
    <location>
        <begin position="37"/>
        <end position="128"/>
    </location>
</feature>
<keyword evidence="4" id="KW-0472">Membrane</keyword>
<feature type="chain" id="PRO_5028385181" evidence="6">
    <location>
        <begin position="25"/>
        <end position="276"/>
    </location>
</feature>
<sequence length="276" mass="30708">MPSVDTKLLGLATYLILMSSGSLSEDGDTLVNRTIDCMRARKQCIKDFTNCGIYLYRVFGGKKPCSKHLGYDFQTEQITGPADKVCPTFCSQAIYNLTSRPEGRLLQSCECVNRDSICLTVKARMAKCVDMAVNGPRNDSKPGCTEIRKLCSKDEQCNGAQQYFLRKCSRLISGLECSKDCKRAQKLLLSLPLGNGLNECECDGYEEPHCRGIRAHQQALCFGTRVTKSVTPKNRPTQNVQRVNSGNSESRENLSRLSIYTALAIVFLGVSRWELC</sequence>
<evidence type="ECO:0000256" key="1">
    <source>
        <dbReference type="ARBA" id="ARBA00004236"/>
    </source>
</evidence>
<gene>
    <name evidence="9" type="primary">LOC116291601</name>
</gene>
<dbReference type="PANTHER" id="PTHR16840:SF3">
    <property type="entry name" value="GROWTH ARREST-SPECIFIC PROTEIN 1"/>
    <property type="match status" value="1"/>
</dbReference>
<evidence type="ECO:0000256" key="5">
    <source>
        <dbReference type="ARBA" id="ARBA00023180"/>
    </source>
</evidence>
<dbReference type="SMART" id="SM00907">
    <property type="entry name" value="GDNF"/>
    <property type="match status" value="2"/>
</dbReference>
<keyword evidence="3 6" id="KW-0732">Signal</keyword>
<dbReference type="GO" id="GO:0005886">
    <property type="term" value="C:plasma membrane"/>
    <property type="evidence" value="ECO:0007669"/>
    <property type="project" value="UniProtKB-SubCell"/>
</dbReference>
<proteinExistence type="predicted"/>
<dbReference type="GeneID" id="116291601"/>
<reference evidence="9" key="1">
    <citation type="submission" date="2025-08" db="UniProtKB">
        <authorList>
            <consortium name="RefSeq"/>
        </authorList>
    </citation>
    <scope>IDENTIFICATION</scope>
    <source>
        <tissue evidence="9">Tentacle</tissue>
    </source>
</reference>
<organism evidence="8 9">
    <name type="scientific">Actinia tenebrosa</name>
    <name type="common">Australian red waratah sea anemone</name>
    <dbReference type="NCBI Taxonomy" id="6105"/>
    <lineage>
        <taxon>Eukaryota</taxon>
        <taxon>Metazoa</taxon>
        <taxon>Cnidaria</taxon>
        <taxon>Anthozoa</taxon>
        <taxon>Hexacorallia</taxon>
        <taxon>Actiniaria</taxon>
        <taxon>Actiniidae</taxon>
        <taxon>Actinia</taxon>
    </lineage>
</organism>
<dbReference type="GO" id="GO:0051726">
    <property type="term" value="P:regulation of cell cycle"/>
    <property type="evidence" value="ECO:0007669"/>
    <property type="project" value="InterPro"/>
</dbReference>
<feature type="signal peptide" evidence="6">
    <location>
        <begin position="1"/>
        <end position="24"/>
    </location>
</feature>
<dbReference type="PANTHER" id="PTHR16840">
    <property type="entry name" value="GROWTH ARREST-SPECIFIC PROTEIN 1"/>
    <property type="match status" value="1"/>
</dbReference>
<evidence type="ECO:0000256" key="3">
    <source>
        <dbReference type="ARBA" id="ARBA00022729"/>
    </source>
</evidence>
<keyword evidence="5" id="KW-0325">Glycoprotein</keyword>
<keyword evidence="2" id="KW-1003">Cell membrane</keyword>
<feature type="domain" description="GDNF/GAS1" evidence="7">
    <location>
        <begin position="144"/>
        <end position="221"/>
    </location>
</feature>
<dbReference type="Proteomes" id="UP000515163">
    <property type="component" value="Unplaced"/>
</dbReference>
<protein>
    <submittedName>
        <fullName evidence="9">Growth arrest-specific protein 1-like</fullName>
    </submittedName>
</protein>
<dbReference type="KEGG" id="aten:116291601"/>
<dbReference type="InterPro" id="IPR039596">
    <property type="entry name" value="GAS1"/>
</dbReference>
<accession>A0A6P8HPP0</accession>
<keyword evidence="8" id="KW-1185">Reference proteome</keyword>
<evidence type="ECO:0000256" key="2">
    <source>
        <dbReference type="ARBA" id="ARBA00022475"/>
    </source>
</evidence>
<evidence type="ECO:0000313" key="8">
    <source>
        <dbReference type="Proteomes" id="UP000515163"/>
    </source>
</evidence>
<evidence type="ECO:0000313" key="9">
    <source>
        <dbReference type="RefSeq" id="XP_031554640.1"/>
    </source>
</evidence>
<dbReference type="OrthoDB" id="5950623at2759"/>
<dbReference type="RefSeq" id="XP_031554640.1">
    <property type="nucleotide sequence ID" value="XM_031698780.1"/>
</dbReference>
<dbReference type="InParanoid" id="A0A6P8HPP0"/>
<evidence type="ECO:0000256" key="4">
    <source>
        <dbReference type="ARBA" id="ARBA00023136"/>
    </source>
</evidence>
<evidence type="ECO:0000259" key="7">
    <source>
        <dbReference type="SMART" id="SM00907"/>
    </source>
</evidence>
<evidence type="ECO:0000256" key="6">
    <source>
        <dbReference type="SAM" id="SignalP"/>
    </source>
</evidence>